<dbReference type="InterPro" id="IPR044983">
    <property type="entry name" value="PNSB1"/>
</dbReference>
<sequence length="446" mass="50108">MITYEFSLNVSVGVLNLTFTPSSTSNSFAFTNDIEIVPIPDIFGSANSILITDNYGNSISYEIDPEWAIKTVYQLNTNQRVFGIFINNQRVEEGVNVVGRSGNIGVQAYRDYMVITMGSGQMDMCVALHPAVALELEYYDVILNGLEVFKLQDIASNSLASLNPESRGQLRFVATTTKKKKNPWLDPFDCGEDPDIEYGSLFADGKQEEDPRPPDNPSNPYDFLKFPMGFNVELASLASKVRGDVRLCCCIIFGGVYENLLFFPVIQLIKDRYPGVQIDVVALPRGKQVYEVNKNLAGLGHAAFLFMASARDKVSYTYPNVNAADAGMLLKETFTSPTMNLSERGYHMYDEMEEWLGMIVLLLLHVTCLVMYLLCCQKFCCLPELIQLSILVSPFPFSLILISLMLPFTFQLFGRPQWLTVKSRSQCYVDKVLPLPECLNSFFVNF</sequence>
<reference evidence="2 3" key="1">
    <citation type="submission" date="2020-08" db="EMBL/GenBank/DDBJ databases">
        <title>Plant Genome Project.</title>
        <authorList>
            <person name="Zhang R.-G."/>
        </authorList>
    </citation>
    <scope>NUCLEOTIDE SEQUENCE [LARGE SCALE GENOMIC DNA]</scope>
    <source>
        <tissue evidence="2">Rhizome</tissue>
    </source>
</reference>
<keyword evidence="1" id="KW-1133">Transmembrane helix</keyword>
<evidence type="ECO:0000313" key="3">
    <source>
        <dbReference type="Proteomes" id="UP000734854"/>
    </source>
</evidence>
<organism evidence="2 3">
    <name type="scientific">Zingiber officinale</name>
    <name type="common">Ginger</name>
    <name type="synonym">Amomum zingiber</name>
    <dbReference type="NCBI Taxonomy" id="94328"/>
    <lineage>
        <taxon>Eukaryota</taxon>
        <taxon>Viridiplantae</taxon>
        <taxon>Streptophyta</taxon>
        <taxon>Embryophyta</taxon>
        <taxon>Tracheophyta</taxon>
        <taxon>Spermatophyta</taxon>
        <taxon>Magnoliopsida</taxon>
        <taxon>Liliopsida</taxon>
        <taxon>Zingiberales</taxon>
        <taxon>Zingiberaceae</taxon>
        <taxon>Zingiber</taxon>
    </lineage>
</organism>
<keyword evidence="3" id="KW-1185">Reference proteome</keyword>
<dbReference type="AlphaFoldDB" id="A0A8J5HKF6"/>
<feature type="transmembrane region" description="Helical" evidence="1">
    <location>
        <begin position="388"/>
        <end position="410"/>
    </location>
</feature>
<keyword evidence="1" id="KW-0472">Membrane</keyword>
<name>A0A8J5HKF6_ZINOF</name>
<dbReference type="EMBL" id="JACMSC010000005">
    <property type="protein sequence ID" value="KAG6520998.1"/>
    <property type="molecule type" value="Genomic_DNA"/>
</dbReference>
<dbReference type="PANTHER" id="PTHR37698:SF1">
    <property type="entry name" value="PHOTOSYNTHETIC NDH SUBUNIT OF SUBCOMPLEX B 1, CHLOROPLASTIC"/>
    <property type="match status" value="1"/>
</dbReference>
<dbReference type="GO" id="GO:0009773">
    <property type="term" value="P:photosynthetic electron transport in photosystem I"/>
    <property type="evidence" value="ECO:0007669"/>
    <property type="project" value="InterPro"/>
</dbReference>
<dbReference type="GO" id="GO:0010598">
    <property type="term" value="C:NAD(P)H dehydrogenase complex (plastoquinone)"/>
    <property type="evidence" value="ECO:0007669"/>
    <property type="project" value="InterPro"/>
</dbReference>
<feature type="transmembrane region" description="Helical" evidence="1">
    <location>
        <begin position="355"/>
        <end position="376"/>
    </location>
</feature>
<dbReference type="GO" id="GO:0009507">
    <property type="term" value="C:chloroplast"/>
    <property type="evidence" value="ECO:0007669"/>
    <property type="project" value="InterPro"/>
</dbReference>
<accession>A0A8J5HKF6</accession>
<gene>
    <name evidence="2" type="ORF">ZIOFF_018063</name>
</gene>
<keyword evidence="1" id="KW-0812">Transmembrane</keyword>
<protein>
    <submittedName>
        <fullName evidence="2">Uncharacterized protein</fullName>
    </submittedName>
</protein>
<evidence type="ECO:0000313" key="2">
    <source>
        <dbReference type="EMBL" id="KAG6520998.1"/>
    </source>
</evidence>
<dbReference type="PANTHER" id="PTHR37698">
    <property type="entry name" value="PHOTOSYNTHETIC NDH SUBUNIT OF SUBCOMPLEX B 1, CHLOROPLASTIC"/>
    <property type="match status" value="1"/>
</dbReference>
<proteinExistence type="predicted"/>
<comment type="caution">
    <text evidence="2">The sequence shown here is derived from an EMBL/GenBank/DDBJ whole genome shotgun (WGS) entry which is preliminary data.</text>
</comment>
<dbReference type="Proteomes" id="UP000734854">
    <property type="component" value="Unassembled WGS sequence"/>
</dbReference>
<evidence type="ECO:0000256" key="1">
    <source>
        <dbReference type="SAM" id="Phobius"/>
    </source>
</evidence>